<proteinExistence type="predicted"/>
<gene>
    <name evidence="2" type="ORF">IMG5_001110</name>
</gene>
<evidence type="ECO:0008006" key="4">
    <source>
        <dbReference type="Google" id="ProtNLM"/>
    </source>
</evidence>
<reference evidence="2 3" key="1">
    <citation type="submission" date="2011-07" db="EMBL/GenBank/DDBJ databases">
        <authorList>
            <person name="Coyne R."/>
            <person name="Brami D."/>
            <person name="Johnson J."/>
            <person name="Hostetler J."/>
            <person name="Hannick L."/>
            <person name="Clark T."/>
            <person name="Cassidy-Hanley D."/>
            <person name="Inman J."/>
        </authorList>
    </citation>
    <scope>NUCLEOTIDE SEQUENCE [LARGE SCALE GENOMIC DNA]</scope>
    <source>
        <strain evidence="2 3">G5</strain>
    </source>
</reference>
<evidence type="ECO:0000313" key="3">
    <source>
        <dbReference type="Proteomes" id="UP000008983"/>
    </source>
</evidence>
<accession>G0QIQ2</accession>
<organism evidence="2 3">
    <name type="scientific">Ichthyophthirius multifiliis</name>
    <name type="common">White spot disease agent</name>
    <name type="synonym">Ich</name>
    <dbReference type="NCBI Taxonomy" id="5932"/>
    <lineage>
        <taxon>Eukaryota</taxon>
        <taxon>Sar</taxon>
        <taxon>Alveolata</taxon>
        <taxon>Ciliophora</taxon>
        <taxon>Intramacronucleata</taxon>
        <taxon>Oligohymenophorea</taxon>
        <taxon>Hymenostomatida</taxon>
        <taxon>Ophryoglenina</taxon>
        <taxon>Ichthyophthirius</taxon>
    </lineage>
</organism>
<dbReference type="EMBL" id="GL983042">
    <property type="protein sequence ID" value="EGR34882.1"/>
    <property type="molecule type" value="Genomic_DNA"/>
</dbReference>
<sequence>MYSFTSQSFVNYFIYTQFFFRICVLINFYIYFQIYTHHSCLKNQSKQLLLTNLSKQEPKVYYIFQIKFKQSLAKLQQIFESLKNHIIFSIIIDMSNNRSIITKRITLQFIIIYIFLYKIYTLPCIHFSIILPKYRILKNNLSVCFCRLLFQFYIMHFYQYFFNQMACRTIPLLSQFPLFQNFFFYKQFYFRFENLFFIDISEIKSQNFLKN</sequence>
<dbReference type="Proteomes" id="UP000008983">
    <property type="component" value="Unassembled WGS sequence"/>
</dbReference>
<keyword evidence="1" id="KW-0812">Transmembrane</keyword>
<evidence type="ECO:0000313" key="2">
    <source>
        <dbReference type="EMBL" id="EGR34882.1"/>
    </source>
</evidence>
<feature type="transmembrane region" description="Helical" evidence="1">
    <location>
        <begin position="136"/>
        <end position="158"/>
    </location>
</feature>
<keyword evidence="1" id="KW-0472">Membrane</keyword>
<name>G0QIQ2_ICHMU</name>
<feature type="transmembrane region" description="Helical" evidence="1">
    <location>
        <begin position="12"/>
        <end position="32"/>
    </location>
</feature>
<protein>
    <recommendedName>
        <fullName evidence="4">Transmembrane protein</fullName>
    </recommendedName>
</protein>
<dbReference type="InParanoid" id="G0QIQ2"/>
<feature type="transmembrane region" description="Helical" evidence="1">
    <location>
        <begin position="105"/>
        <end position="130"/>
    </location>
</feature>
<evidence type="ECO:0000256" key="1">
    <source>
        <dbReference type="SAM" id="Phobius"/>
    </source>
</evidence>
<dbReference type="GeneID" id="14911060"/>
<dbReference type="RefSeq" id="XP_004040186.1">
    <property type="nucleotide sequence ID" value="XM_004040138.1"/>
</dbReference>
<dbReference type="AlphaFoldDB" id="G0QIQ2"/>
<keyword evidence="1" id="KW-1133">Transmembrane helix</keyword>
<keyword evidence="3" id="KW-1185">Reference proteome</keyword>